<evidence type="ECO:0000256" key="3">
    <source>
        <dbReference type="ARBA" id="ARBA00022692"/>
    </source>
</evidence>
<evidence type="ECO:0000256" key="7">
    <source>
        <dbReference type="ARBA" id="ARBA00023303"/>
    </source>
</evidence>
<feature type="transmembrane region" description="Helical" evidence="10">
    <location>
        <begin position="643"/>
        <end position="664"/>
    </location>
</feature>
<dbReference type="SUPFAM" id="SSF81324">
    <property type="entry name" value="Voltage-gated potassium channels"/>
    <property type="match status" value="2"/>
</dbReference>
<dbReference type="PRINTS" id="PR01333">
    <property type="entry name" value="2POREKCHANEL"/>
</dbReference>
<evidence type="ECO:0000313" key="12">
    <source>
        <dbReference type="EMBL" id="CAF1302542.1"/>
    </source>
</evidence>
<feature type="transmembrane region" description="Helical" evidence="10">
    <location>
        <begin position="670"/>
        <end position="691"/>
    </location>
</feature>
<evidence type="ECO:0000256" key="2">
    <source>
        <dbReference type="ARBA" id="ARBA00022448"/>
    </source>
</evidence>
<feature type="region of interest" description="Disordered" evidence="9">
    <location>
        <begin position="569"/>
        <end position="594"/>
    </location>
</feature>
<dbReference type="GO" id="GO:0005886">
    <property type="term" value="C:plasma membrane"/>
    <property type="evidence" value="ECO:0007669"/>
    <property type="project" value="TreeGrafter"/>
</dbReference>
<accession>A0A815DJV1</accession>
<dbReference type="EMBL" id="CAJOBB010000133">
    <property type="protein sequence ID" value="CAF3578329.1"/>
    <property type="molecule type" value="Genomic_DNA"/>
</dbReference>
<protein>
    <recommendedName>
        <fullName evidence="11">Potassium channel domain-containing protein</fullName>
    </recommendedName>
</protein>
<evidence type="ECO:0000256" key="5">
    <source>
        <dbReference type="ARBA" id="ARBA00023065"/>
    </source>
</evidence>
<evidence type="ECO:0000256" key="1">
    <source>
        <dbReference type="ARBA" id="ARBA00004141"/>
    </source>
</evidence>
<sequence length="744" mass="84327">MRPGQVFVVYRSTALPMAKPNMNRRPIKDPSNTGDQRICTKENCLSCCKKFTAFMFSRVGLFLVMIGYVALGGWLFQALEARNEQDMRRSMSEKLNSTLFKLWVEILRVNSYPYIDKKGNFTFNATQELEKFEATVIQQVHQGFDGRTRPDADPDWNYFGAILYAVTLVSTIGYGHITTKTVQGKIATILYSAFGVPLMMLFVANIGSTMAKMFTFVFSRLTMIFCCRWGNKKRRKSFKNRPITDQISYIVDEKLPIESTTLKSNLQQIQDDKISLDNNNDRTSKLRFQMDTNSSHTSLTNDIKNPSIGDTNKQLPADIRLNMLTGMSTEITKSPSLTSSTSTINERSKDALVRINELIKQSSVQDISEKLDDDEVFNDNNNIILSSINQDKQQQQQQSDEISPIQFYINETNKLTNNIEKTINSPSFIESEQGKINITNLDDINIQQPVIAKASSPPPTTTTAAVTIDNSNETMVITDEKSKKSSKKNLKRSKSESTHNRKLKIKSTNNNNNSNSPSVSDNTESTKSPPRRRFFQRRLKKQSALDVDITKTGSLEHITTGISNKISQNLPRKSQSFDEHLRPISPPPDYEESAKRDITTLPAVTWKSDKELYLKKAPINFRTHTDFEEDDEMYEDEQMSVPLLVTVFVIPLYLTLGAILFNIWENWGFLNSFYFCFITLTTIGFGDYVPGSSLTVSAAKEKLISAALYILLGLVLIAMCFNLMKEQLSQKVKQVAGKWGILDF</sequence>
<dbReference type="InterPro" id="IPR003280">
    <property type="entry name" value="2pore_dom_K_chnl"/>
</dbReference>
<dbReference type="EMBL" id="CAJNOE010000659">
    <property type="protein sequence ID" value="CAF1302542.1"/>
    <property type="molecule type" value="Genomic_DNA"/>
</dbReference>
<dbReference type="Gene3D" id="1.10.287.70">
    <property type="match status" value="2"/>
</dbReference>
<dbReference type="Pfam" id="PF07885">
    <property type="entry name" value="Ion_trans_2"/>
    <property type="match status" value="2"/>
</dbReference>
<dbReference type="GO" id="GO:0015271">
    <property type="term" value="F:outward rectifier potassium channel activity"/>
    <property type="evidence" value="ECO:0007669"/>
    <property type="project" value="TreeGrafter"/>
</dbReference>
<keyword evidence="3 8" id="KW-0812">Transmembrane</keyword>
<keyword evidence="5 8" id="KW-0406">Ion transport</keyword>
<evidence type="ECO:0000256" key="8">
    <source>
        <dbReference type="RuleBase" id="RU003857"/>
    </source>
</evidence>
<organism evidence="12 14">
    <name type="scientific">Adineta steineri</name>
    <dbReference type="NCBI Taxonomy" id="433720"/>
    <lineage>
        <taxon>Eukaryota</taxon>
        <taxon>Metazoa</taxon>
        <taxon>Spiralia</taxon>
        <taxon>Gnathifera</taxon>
        <taxon>Rotifera</taxon>
        <taxon>Eurotatoria</taxon>
        <taxon>Bdelloidea</taxon>
        <taxon>Adinetida</taxon>
        <taxon>Adinetidae</taxon>
        <taxon>Adineta</taxon>
    </lineage>
</organism>
<comment type="similarity">
    <text evidence="8">Belongs to the two pore domain potassium channel (TC 1.A.1.8) family.</text>
</comment>
<feature type="domain" description="Potassium channel" evidence="11">
    <location>
        <begin position="650"/>
        <end position="728"/>
    </location>
</feature>
<dbReference type="InterPro" id="IPR013099">
    <property type="entry name" value="K_chnl_dom"/>
</dbReference>
<evidence type="ECO:0000259" key="11">
    <source>
        <dbReference type="Pfam" id="PF07885"/>
    </source>
</evidence>
<evidence type="ECO:0000256" key="6">
    <source>
        <dbReference type="ARBA" id="ARBA00023136"/>
    </source>
</evidence>
<keyword evidence="7 8" id="KW-0407">Ion channel</keyword>
<feature type="domain" description="Potassium channel" evidence="11">
    <location>
        <begin position="155"/>
        <end position="211"/>
    </location>
</feature>
<evidence type="ECO:0000256" key="10">
    <source>
        <dbReference type="SAM" id="Phobius"/>
    </source>
</evidence>
<feature type="transmembrane region" description="Helical" evidence="10">
    <location>
        <begin position="189"/>
        <end position="207"/>
    </location>
</feature>
<keyword evidence="4 10" id="KW-1133">Transmembrane helix</keyword>
<dbReference type="Proteomes" id="UP000663868">
    <property type="component" value="Unassembled WGS sequence"/>
</dbReference>
<keyword evidence="6 10" id="KW-0472">Membrane</keyword>
<gene>
    <name evidence="12" type="ORF">IZO911_LOCUS34142</name>
    <name evidence="13" type="ORF">KXQ929_LOCUS3990</name>
</gene>
<evidence type="ECO:0000313" key="13">
    <source>
        <dbReference type="EMBL" id="CAF3578329.1"/>
    </source>
</evidence>
<feature type="region of interest" description="Disordered" evidence="9">
    <location>
        <begin position="474"/>
        <end position="539"/>
    </location>
</feature>
<evidence type="ECO:0000313" key="14">
    <source>
        <dbReference type="Proteomes" id="UP000663860"/>
    </source>
</evidence>
<proteinExistence type="inferred from homology"/>
<name>A0A815DJV1_9BILA</name>
<reference evidence="12" key="1">
    <citation type="submission" date="2021-02" db="EMBL/GenBank/DDBJ databases">
        <authorList>
            <person name="Nowell W R."/>
        </authorList>
    </citation>
    <scope>NUCLEOTIDE SEQUENCE</scope>
</reference>
<feature type="compositionally biased region" description="Low complexity" evidence="9">
    <location>
        <begin position="507"/>
        <end position="522"/>
    </location>
</feature>
<comment type="subcellular location">
    <subcellularLocation>
        <location evidence="1">Membrane</location>
        <topology evidence="1">Multi-pass membrane protein</topology>
    </subcellularLocation>
</comment>
<dbReference type="PANTHER" id="PTHR11003:SF334">
    <property type="entry name" value="FI03418P"/>
    <property type="match status" value="1"/>
</dbReference>
<dbReference type="PANTHER" id="PTHR11003">
    <property type="entry name" value="POTASSIUM CHANNEL, SUBFAMILY K"/>
    <property type="match status" value="1"/>
</dbReference>
<keyword evidence="2 8" id="KW-0813">Transport</keyword>
<comment type="caution">
    <text evidence="12">The sequence shown here is derived from an EMBL/GenBank/DDBJ whole genome shotgun (WGS) entry which is preliminary data.</text>
</comment>
<feature type="transmembrane region" description="Helical" evidence="10">
    <location>
        <begin position="703"/>
        <end position="724"/>
    </location>
</feature>
<dbReference type="GO" id="GO:0022841">
    <property type="term" value="F:potassium ion leak channel activity"/>
    <property type="evidence" value="ECO:0007669"/>
    <property type="project" value="TreeGrafter"/>
</dbReference>
<feature type="transmembrane region" description="Helical" evidence="10">
    <location>
        <begin position="156"/>
        <end position="177"/>
    </location>
</feature>
<evidence type="ECO:0000256" key="9">
    <source>
        <dbReference type="SAM" id="MobiDB-lite"/>
    </source>
</evidence>
<dbReference type="GO" id="GO:0030322">
    <property type="term" value="P:stabilization of membrane potential"/>
    <property type="evidence" value="ECO:0007669"/>
    <property type="project" value="TreeGrafter"/>
</dbReference>
<feature type="transmembrane region" description="Helical" evidence="10">
    <location>
        <begin position="59"/>
        <end position="79"/>
    </location>
</feature>
<dbReference type="AlphaFoldDB" id="A0A815DJV1"/>
<dbReference type="Proteomes" id="UP000663860">
    <property type="component" value="Unassembled WGS sequence"/>
</dbReference>
<evidence type="ECO:0000256" key="4">
    <source>
        <dbReference type="ARBA" id="ARBA00022989"/>
    </source>
</evidence>
<feature type="compositionally biased region" description="Basic residues" evidence="9">
    <location>
        <begin position="529"/>
        <end position="539"/>
    </location>
</feature>